<dbReference type="GO" id="GO:0015078">
    <property type="term" value="F:proton transmembrane transporter activity"/>
    <property type="evidence" value="ECO:0007669"/>
    <property type="project" value="InterPro"/>
</dbReference>
<dbReference type="FunFam" id="1.20.20.10:FF:000002">
    <property type="entry name" value="ATP synthase subunit c"/>
    <property type="match status" value="1"/>
</dbReference>
<evidence type="ECO:0000256" key="5">
    <source>
        <dbReference type="ARBA" id="ARBA00022475"/>
    </source>
</evidence>
<dbReference type="SMART" id="SM00663">
    <property type="entry name" value="RPOLA_N"/>
    <property type="match status" value="1"/>
</dbReference>
<dbReference type="CDD" id="cd02655">
    <property type="entry name" value="RNAP_beta'_C"/>
    <property type="match status" value="1"/>
</dbReference>
<evidence type="ECO:0000256" key="15">
    <source>
        <dbReference type="ARBA" id="ARBA00023121"/>
    </source>
</evidence>
<dbReference type="GO" id="GO:0000428">
    <property type="term" value="C:DNA-directed RNA polymerase complex"/>
    <property type="evidence" value="ECO:0007669"/>
    <property type="project" value="UniProtKB-KW"/>
</dbReference>
<evidence type="ECO:0000256" key="7">
    <source>
        <dbReference type="ARBA" id="ARBA00022640"/>
    </source>
</evidence>
<dbReference type="Gene3D" id="1.10.40.90">
    <property type="match status" value="1"/>
</dbReference>
<evidence type="ECO:0000256" key="8">
    <source>
        <dbReference type="ARBA" id="ARBA00022679"/>
    </source>
</evidence>
<proteinExistence type="inferred from homology"/>
<keyword evidence="4" id="KW-0813">Transport</keyword>
<evidence type="ECO:0000256" key="18">
    <source>
        <dbReference type="ARBA" id="ARBA00023310"/>
    </source>
</evidence>
<evidence type="ECO:0000313" key="20">
    <source>
        <dbReference type="EMBL" id="KAG5513134.1"/>
    </source>
</evidence>
<evidence type="ECO:0000256" key="1">
    <source>
        <dbReference type="ARBA" id="ARBA00004651"/>
    </source>
</evidence>
<keyword evidence="10" id="KW-0548">Nucleotidyltransferase</keyword>
<keyword evidence="7 20" id="KW-0934">Plastid</keyword>
<keyword evidence="6" id="KW-0240">DNA-directed RNA polymerase</keyword>
<evidence type="ECO:0000256" key="11">
    <source>
        <dbReference type="ARBA" id="ARBA00022781"/>
    </source>
</evidence>
<evidence type="ECO:0000256" key="17">
    <source>
        <dbReference type="ARBA" id="ARBA00023163"/>
    </source>
</evidence>
<dbReference type="InterPro" id="IPR050254">
    <property type="entry name" value="RNA_pol_beta''_euk"/>
</dbReference>
<dbReference type="Proteomes" id="UP000823749">
    <property type="component" value="Chloroplast Pltd"/>
</dbReference>
<dbReference type="InterPro" id="IPR006592">
    <property type="entry name" value="RNA_pol_N"/>
</dbReference>
<dbReference type="Gene3D" id="1.10.150.390">
    <property type="match status" value="1"/>
</dbReference>
<dbReference type="GO" id="GO:0003677">
    <property type="term" value="F:DNA binding"/>
    <property type="evidence" value="ECO:0007669"/>
    <property type="project" value="InterPro"/>
</dbReference>
<dbReference type="GO" id="GO:0033177">
    <property type="term" value="C:proton-transporting two-sector ATPase complex, proton-transporting domain"/>
    <property type="evidence" value="ECO:0007669"/>
    <property type="project" value="InterPro"/>
</dbReference>
<dbReference type="InterPro" id="IPR035921">
    <property type="entry name" value="F/V-ATP_Csub_sf"/>
</dbReference>
<keyword evidence="21" id="KW-1185">Reference proteome</keyword>
<dbReference type="SUPFAM" id="SSF47917">
    <property type="entry name" value="C-terminal domain of alpha and beta subunits of F1 ATP synthase"/>
    <property type="match status" value="1"/>
</dbReference>
<dbReference type="GO" id="GO:0005886">
    <property type="term" value="C:plasma membrane"/>
    <property type="evidence" value="ECO:0007669"/>
    <property type="project" value="UniProtKB-SubCell"/>
</dbReference>
<keyword evidence="15" id="KW-0446">Lipid-binding</keyword>
<dbReference type="GO" id="GO:0045259">
    <property type="term" value="C:proton-transporting ATP synthase complex"/>
    <property type="evidence" value="ECO:0007669"/>
    <property type="project" value="InterPro"/>
</dbReference>
<dbReference type="InterPro" id="IPR007081">
    <property type="entry name" value="RNA_pol_Rpb1_5"/>
</dbReference>
<dbReference type="Pfam" id="PF00623">
    <property type="entry name" value="RNA_pol_Rpb1_2"/>
    <property type="match status" value="2"/>
</dbReference>
<name>A0AAV6HM27_9ERIC</name>
<dbReference type="InterPro" id="IPR000722">
    <property type="entry name" value="RNA_pol_asu"/>
</dbReference>
<keyword evidence="9" id="KW-0812">Transmembrane</keyword>
<keyword evidence="16" id="KW-0472">Membrane</keyword>
<evidence type="ECO:0000256" key="3">
    <source>
        <dbReference type="ARBA" id="ARBA00012418"/>
    </source>
</evidence>
<evidence type="ECO:0000256" key="16">
    <source>
        <dbReference type="ARBA" id="ARBA00023136"/>
    </source>
</evidence>
<evidence type="ECO:0000256" key="13">
    <source>
        <dbReference type="ARBA" id="ARBA00022989"/>
    </source>
</evidence>
<evidence type="ECO:0000259" key="19">
    <source>
        <dbReference type="SMART" id="SM00663"/>
    </source>
</evidence>
<organism evidence="20 21">
    <name type="scientific">Rhododendron griersonianum</name>
    <dbReference type="NCBI Taxonomy" id="479676"/>
    <lineage>
        <taxon>Eukaryota</taxon>
        <taxon>Viridiplantae</taxon>
        <taxon>Streptophyta</taxon>
        <taxon>Embryophyta</taxon>
        <taxon>Tracheophyta</taxon>
        <taxon>Spermatophyta</taxon>
        <taxon>Magnoliopsida</taxon>
        <taxon>eudicotyledons</taxon>
        <taxon>Gunneridae</taxon>
        <taxon>Pentapetalae</taxon>
        <taxon>asterids</taxon>
        <taxon>Ericales</taxon>
        <taxon>Ericaceae</taxon>
        <taxon>Ericoideae</taxon>
        <taxon>Rhodoreae</taxon>
        <taxon>Rhododendron</taxon>
    </lineage>
</organism>
<dbReference type="PRINTS" id="PR00124">
    <property type="entry name" value="ATPASEC"/>
</dbReference>
<evidence type="ECO:0000256" key="2">
    <source>
        <dbReference type="ARBA" id="ARBA00006704"/>
    </source>
</evidence>
<dbReference type="CDD" id="cd18183">
    <property type="entry name" value="ATP-synt_Fo_c_ATPH"/>
    <property type="match status" value="1"/>
</dbReference>
<feature type="domain" description="RNA polymerase N-terminal" evidence="19">
    <location>
        <begin position="1"/>
        <end position="222"/>
    </location>
</feature>
<evidence type="ECO:0000313" key="21">
    <source>
        <dbReference type="Proteomes" id="UP000823749"/>
    </source>
</evidence>
<evidence type="ECO:0000256" key="14">
    <source>
        <dbReference type="ARBA" id="ARBA00023065"/>
    </source>
</evidence>
<dbReference type="Gene3D" id="1.20.20.10">
    <property type="entry name" value="F1F0 ATP synthase subunit C"/>
    <property type="match status" value="1"/>
</dbReference>
<evidence type="ECO:0000256" key="12">
    <source>
        <dbReference type="ARBA" id="ARBA00022833"/>
    </source>
</evidence>
<dbReference type="InterPro" id="IPR000793">
    <property type="entry name" value="ATP_synth_asu_C"/>
</dbReference>
<dbReference type="SUPFAM" id="SSF64484">
    <property type="entry name" value="beta and beta-prime subunits of DNA dependent RNA-polymerase"/>
    <property type="match status" value="1"/>
</dbReference>
<keyword evidence="18" id="KW-0066">ATP synthesis</keyword>
<dbReference type="Gene3D" id="2.40.40.20">
    <property type="match status" value="1"/>
</dbReference>
<dbReference type="GO" id="GO:0015986">
    <property type="term" value="P:proton motive force-driven ATP synthesis"/>
    <property type="evidence" value="ECO:0007669"/>
    <property type="project" value="InterPro"/>
</dbReference>
<keyword evidence="13" id="KW-1133">Transmembrane helix</keyword>
<dbReference type="InterPro" id="IPR038662">
    <property type="entry name" value="ATP_synth_F0_csu_sf"/>
</dbReference>
<dbReference type="InterPro" id="IPR000454">
    <property type="entry name" value="ATP_synth_F0_csu"/>
</dbReference>
<protein>
    <recommendedName>
        <fullName evidence="3">DNA-directed RNA polymerase</fullName>
        <ecNumber evidence="3">2.7.7.6</ecNumber>
    </recommendedName>
</protein>
<dbReference type="Pfam" id="PF04998">
    <property type="entry name" value="RNA_pol_Rpb1_5"/>
    <property type="match status" value="1"/>
</dbReference>
<dbReference type="Pfam" id="PF00306">
    <property type="entry name" value="ATP-synt_ab_C"/>
    <property type="match status" value="1"/>
</dbReference>
<dbReference type="SUPFAM" id="SSF81333">
    <property type="entry name" value="F1F0 ATP synthase subunit C"/>
    <property type="match status" value="1"/>
</dbReference>
<evidence type="ECO:0000256" key="6">
    <source>
        <dbReference type="ARBA" id="ARBA00022478"/>
    </source>
</evidence>
<accession>A0AAV6HM27</accession>
<dbReference type="AlphaFoldDB" id="A0AAV6HM27"/>
<keyword evidence="5" id="KW-1003">Cell membrane</keyword>
<keyword evidence="11" id="KW-0375">Hydrogen ion transport</keyword>
<sequence>MCQEKLVQQAVDTLLDNGIRGQPIRNGHNKVYKSFSDFIQGKEGRFRETMLGKRVDYSGRSVIVVGPSLSLHQCGLPREIAIELFQAFVIRALIIQQLALSLAVAKRQIVEKKPIVWEMLQEVMQGHPVLLNRAPTLHKLGIQAFQPILVEGRAICLHPLVCKGFNADFDGDQMAVHVPLSLEAQAEARLLMFSNMNLLSPAIGDPICVPTQDMLMGLYILTSGNRRAKPYLATPGTTINSHYGEILYEGDTLLTFLYEKSRSSDITQGLPKVEKMFEVRSIDSISMNLEKRVEAWNEFITKILGIPWGFLIGAELTIVQSRISLVNKIQEVYRSQGVQIHNRHIELIVRQITSKVLVSEDGMSNVFLPGELIGLLRAERMGRALEEAIHYRAVLLGITRASLNTQSFISEASFQETARVLAKAALRGRIDWLKGLKENVVLGGMIPVGSATIGVRNPQTIPTDGQNFFEYVLEFIRDELLMNPLISAASVIAAGLAVGLASIGPGIGQGTAAGQAVEGIARQPEAEGKIRVEDQIMTIYTGTNGYLDSLEIGKVAKFLDDLRKSLKSKKPQFQEIISSTKTFTEEAEALLKEAIQEQVKCFIFEEEA</sequence>
<dbReference type="PANTHER" id="PTHR34995:SF1">
    <property type="entry name" value="DNA-DIRECTED RNA POLYMERASE SUBUNIT BETA"/>
    <property type="match status" value="1"/>
</dbReference>
<comment type="caution">
    <text evidence="20">The sequence shown here is derived from an EMBL/GenBank/DDBJ whole genome shotgun (WGS) entry which is preliminary data.</text>
</comment>
<dbReference type="GO" id="GO:0006351">
    <property type="term" value="P:DNA-templated transcription"/>
    <property type="evidence" value="ECO:0007669"/>
    <property type="project" value="InterPro"/>
</dbReference>
<evidence type="ECO:0000256" key="10">
    <source>
        <dbReference type="ARBA" id="ARBA00022695"/>
    </source>
</evidence>
<dbReference type="Gene3D" id="1.10.1790.20">
    <property type="match status" value="1"/>
</dbReference>
<dbReference type="PANTHER" id="PTHR34995">
    <property type="entry name" value="DNA-DIRECTED RNA POLYMERASE SUBUNIT BETA"/>
    <property type="match status" value="1"/>
</dbReference>
<dbReference type="GO" id="GO:0003899">
    <property type="term" value="F:DNA-directed RNA polymerase activity"/>
    <property type="evidence" value="ECO:0007669"/>
    <property type="project" value="UniProtKB-EC"/>
</dbReference>
<evidence type="ECO:0000256" key="9">
    <source>
        <dbReference type="ARBA" id="ARBA00022692"/>
    </source>
</evidence>
<dbReference type="EMBL" id="JACTNZ010000014">
    <property type="protein sequence ID" value="KAG5513134.1"/>
    <property type="molecule type" value="Genomic_DNA"/>
</dbReference>
<geneLocation type="chloroplast" evidence="20"/>
<comment type="similarity">
    <text evidence="2">Belongs to the ATPase C chain family.</text>
</comment>
<reference evidence="20 21" key="1">
    <citation type="submission" date="2020-08" db="EMBL/GenBank/DDBJ databases">
        <title>Plant Genome Project.</title>
        <authorList>
            <person name="Zhang R.-G."/>
        </authorList>
    </citation>
    <scope>NUCLEOTIDE SEQUENCE [LARGE SCALE GENOMIC DNA]</scope>
    <source>
        <strain evidence="20">WSP0</strain>
        <tissue evidence="20">Leaf</tissue>
    </source>
</reference>
<gene>
    <name evidence="20" type="ORF">RHGRI_038254</name>
</gene>
<comment type="subcellular location">
    <subcellularLocation>
        <location evidence="1">Cell membrane</location>
        <topology evidence="1">Multi-pass membrane protein</topology>
    </subcellularLocation>
</comment>
<keyword evidence="8" id="KW-0808">Transferase</keyword>
<keyword evidence="12" id="KW-0862">Zinc</keyword>
<keyword evidence="20" id="KW-0150">Chloroplast</keyword>
<dbReference type="EC" id="2.7.7.6" evidence="3"/>
<keyword evidence="14" id="KW-0406">Ion transport</keyword>
<evidence type="ECO:0000256" key="4">
    <source>
        <dbReference type="ARBA" id="ARBA00022448"/>
    </source>
</evidence>
<dbReference type="GO" id="GO:0008289">
    <property type="term" value="F:lipid binding"/>
    <property type="evidence" value="ECO:0007669"/>
    <property type="project" value="UniProtKB-KW"/>
</dbReference>
<keyword evidence="17" id="KW-0804">Transcription</keyword>